<dbReference type="InterPro" id="IPR025877">
    <property type="entry name" value="MobA-like_NTP_Trfase"/>
</dbReference>
<dbReference type="Pfam" id="PF12804">
    <property type="entry name" value="NTP_transf_3"/>
    <property type="match status" value="1"/>
</dbReference>
<evidence type="ECO:0000256" key="5">
    <source>
        <dbReference type="ARBA" id="ARBA00023315"/>
    </source>
</evidence>
<dbReference type="Proteomes" id="UP000316426">
    <property type="component" value="Chromosome"/>
</dbReference>
<reference evidence="11 12" key="1">
    <citation type="submission" date="2019-02" db="EMBL/GenBank/DDBJ databases">
        <title>Deep-cultivation of Planctomycetes and their phenomic and genomic characterization uncovers novel biology.</title>
        <authorList>
            <person name="Wiegand S."/>
            <person name="Jogler M."/>
            <person name="Boedeker C."/>
            <person name="Pinto D."/>
            <person name="Vollmers J."/>
            <person name="Rivas-Marin E."/>
            <person name="Kohn T."/>
            <person name="Peeters S.H."/>
            <person name="Heuer A."/>
            <person name="Rast P."/>
            <person name="Oberbeckmann S."/>
            <person name="Bunk B."/>
            <person name="Jeske O."/>
            <person name="Meyerdierks A."/>
            <person name="Storesund J.E."/>
            <person name="Kallscheuer N."/>
            <person name="Luecker S."/>
            <person name="Lage O.M."/>
            <person name="Pohl T."/>
            <person name="Merkel B.J."/>
            <person name="Hornburger P."/>
            <person name="Mueller R.-W."/>
            <person name="Bruemmer F."/>
            <person name="Labrenz M."/>
            <person name="Spormann A.M."/>
            <person name="Op den Camp H."/>
            <person name="Overmann J."/>
            <person name="Amann R."/>
            <person name="Jetten M.S.M."/>
            <person name="Mascher T."/>
            <person name="Medema M.H."/>
            <person name="Devos D.P."/>
            <person name="Kaster A.-K."/>
            <person name="Ovreas L."/>
            <person name="Rohde M."/>
            <person name="Galperin M.Y."/>
            <person name="Jogler C."/>
        </authorList>
    </citation>
    <scope>NUCLEOTIDE SEQUENCE [LARGE SCALE GENOMIC DNA]</scope>
    <source>
        <strain evidence="11 12">Spa11</strain>
    </source>
</reference>
<evidence type="ECO:0000256" key="6">
    <source>
        <dbReference type="ARBA" id="ARBA00048247"/>
    </source>
</evidence>
<dbReference type="EMBL" id="CP036349">
    <property type="protein sequence ID" value="QDV72542.1"/>
    <property type="molecule type" value="Genomic_DNA"/>
</dbReference>
<accession>A0A518K424</accession>
<dbReference type="PANTHER" id="PTHR43584">
    <property type="entry name" value="NUCLEOTIDYL TRANSFERASE"/>
    <property type="match status" value="1"/>
</dbReference>
<dbReference type="InterPro" id="IPR050065">
    <property type="entry name" value="GlmU-like"/>
</dbReference>
<comment type="catalytic activity">
    <reaction evidence="6">
        <text>alpha-D-glucosamine 1-phosphate + acetyl-CoA = N-acetyl-alpha-D-glucosamine 1-phosphate + CoA + H(+)</text>
        <dbReference type="Rhea" id="RHEA:13725"/>
        <dbReference type="ChEBI" id="CHEBI:15378"/>
        <dbReference type="ChEBI" id="CHEBI:57287"/>
        <dbReference type="ChEBI" id="CHEBI:57288"/>
        <dbReference type="ChEBI" id="CHEBI:57776"/>
        <dbReference type="ChEBI" id="CHEBI:58516"/>
        <dbReference type="EC" id="2.3.1.157"/>
    </reaction>
</comment>
<dbReference type="KEGG" id="bmei:Spa11_07200"/>
<evidence type="ECO:0000256" key="1">
    <source>
        <dbReference type="ARBA" id="ARBA00007707"/>
    </source>
</evidence>
<protein>
    <submittedName>
        <fullName evidence="11">Bifunctional protein GlmU</fullName>
    </submittedName>
</protein>
<evidence type="ECO:0000256" key="9">
    <source>
        <dbReference type="SAM" id="MobiDB-lite"/>
    </source>
</evidence>
<keyword evidence="4" id="KW-0548">Nucleotidyltransferase</keyword>
<dbReference type="AlphaFoldDB" id="A0A518K424"/>
<gene>
    <name evidence="11" type="primary">glmU</name>
    <name evidence="11" type="ORF">Spa11_07200</name>
</gene>
<sequence>MIERSSLLCGGGPIARQPRIARMSLAPSPASAPLPDPAPLTEGPPPDAPMAIVLAAGKGTRMESELPKVLVPVAGRPMVRYVVDALREAGVQKIVVVVGYKAELVQQELAGEPGVDFALQTEQLGTGHAVMMCRDYLMGRTGPVIIVTGDSPMLQVSSVRSLLDEFATTQPACLLGTAHRDDPTGLGRIVRDSDGKFVGIVEHKDCTPEQLKVTEVNMSTYVFNAPDLSASLDRLTTNNAQGEYYVTDCPGILLGAGKDVRALAALQPCEALSVNTLADLAVVEAEMKKMNKD</sequence>
<dbReference type="GO" id="GO:0003977">
    <property type="term" value="F:UDP-N-acetylglucosamine diphosphorylase activity"/>
    <property type="evidence" value="ECO:0007669"/>
    <property type="project" value="UniProtKB-EC"/>
</dbReference>
<keyword evidence="12" id="KW-1185">Reference proteome</keyword>
<evidence type="ECO:0000259" key="10">
    <source>
        <dbReference type="Pfam" id="PF12804"/>
    </source>
</evidence>
<evidence type="ECO:0000256" key="4">
    <source>
        <dbReference type="ARBA" id="ARBA00022695"/>
    </source>
</evidence>
<dbReference type="PANTHER" id="PTHR43584:SF3">
    <property type="entry name" value="BIFUNCTIONAL PROTEIN GLMU"/>
    <property type="match status" value="1"/>
</dbReference>
<comment type="catalytic activity">
    <reaction evidence="7">
        <text>N-acetyl-alpha-D-glucosamine 1-phosphate + UTP + H(+) = UDP-N-acetyl-alpha-D-glucosamine + diphosphate</text>
        <dbReference type="Rhea" id="RHEA:13509"/>
        <dbReference type="ChEBI" id="CHEBI:15378"/>
        <dbReference type="ChEBI" id="CHEBI:33019"/>
        <dbReference type="ChEBI" id="CHEBI:46398"/>
        <dbReference type="ChEBI" id="CHEBI:57705"/>
        <dbReference type="ChEBI" id="CHEBI:57776"/>
        <dbReference type="EC" id="2.7.7.23"/>
    </reaction>
</comment>
<dbReference type="CDD" id="cd02540">
    <property type="entry name" value="GT2_GlmU_N_bac"/>
    <property type="match status" value="1"/>
</dbReference>
<dbReference type="SUPFAM" id="SSF53448">
    <property type="entry name" value="Nucleotide-diphospho-sugar transferases"/>
    <property type="match status" value="1"/>
</dbReference>
<evidence type="ECO:0000256" key="3">
    <source>
        <dbReference type="ARBA" id="ARBA00022679"/>
    </source>
</evidence>
<proteinExistence type="inferred from homology"/>
<evidence type="ECO:0000256" key="7">
    <source>
        <dbReference type="ARBA" id="ARBA00048493"/>
    </source>
</evidence>
<dbReference type="InterPro" id="IPR029044">
    <property type="entry name" value="Nucleotide-diphossugar_trans"/>
</dbReference>
<evidence type="ECO:0000313" key="12">
    <source>
        <dbReference type="Proteomes" id="UP000316426"/>
    </source>
</evidence>
<evidence type="ECO:0000256" key="8">
    <source>
        <dbReference type="ARBA" id="ARBA00049628"/>
    </source>
</evidence>
<comment type="similarity">
    <text evidence="2">In the N-terminal section; belongs to the N-acetylglucosamine-1-phosphate uridyltransferase family.</text>
</comment>
<dbReference type="Gene3D" id="3.90.550.10">
    <property type="entry name" value="Spore Coat Polysaccharide Biosynthesis Protein SpsA, Chain A"/>
    <property type="match status" value="1"/>
</dbReference>
<evidence type="ECO:0000256" key="2">
    <source>
        <dbReference type="ARBA" id="ARBA00007947"/>
    </source>
</evidence>
<keyword evidence="5" id="KW-0012">Acyltransferase</keyword>
<dbReference type="GO" id="GO:0019134">
    <property type="term" value="F:glucosamine-1-phosphate N-acetyltransferase activity"/>
    <property type="evidence" value="ECO:0007669"/>
    <property type="project" value="UniProtKB-EC"/>
</dbReference>
<name>A0A518K424_9BACT</name>
<evidence type="ECO:0000313" key="11">
    <source>
        <dbReference type="EMBL" id="QDV72542.1"/>
    </source>
</evidence>
<keyword evidence="3" id="KW-0808">Transferase</keyword>
<feature type="region of interest" description="Disordered" evidence="9">
    <location>
        <begin position="26"/>
        <end position="49"/>
    </location>
</feature>
<feature type="domain" description="MobA-like NTP transferase" evidence="10">
    <location>
        <begin position="51"/>
        <end position="177"/>
    </location>
</feature>
<comment type="function">
    <text evidence="8">Catalyzes the last two sequential reactions in the de novo biosynthetic pathway for UDP-N-acetylglucosamine (UDP-GlcNAc). The C-terminal domain catalyzes the transfer of acetyl group from acetyl coenzyme A to glucosamine-1-phosphate (GlcN-1-P) to produce N-acetylglucosamine-1-phosphate (GlcNAc-1-P), which is converted into UDP-GlcNAc by the transfer of uridine 5-monophosphate (from uridine 5-triphosphate), a reaction catalyzed by the N-terminal domain.</text>
</comment>
<feature type="compositionally biased region" description="Pro residues" evidence="9">
    <location>
        <begin position="30"/>
        <end position="48"/>
    </location>
</feature>
<organism evidence="11 12">
    <name type="scientific">Botrimarina mediterranea</name>
    <dbReference type="NCBI Taxonomy" id="2528022"/>
    <lineage>
        <taxon>Bacteria</taxon>
        <taxon>Pseudomonadati</taxon>
        <taxon>Planctomycetota</taxon>
        <taxon>Planctomycetia</taxon>
        <taxon>Pirellulales</taxon>
        <taxon>Lacipirellulaceae</taxon>
        <taxon>Botrimarina</taxon>
    </lineage>
</organism>
<comment type="similarity">
    <text evidence="1">In the C-terminal section; belongs to the transferase hexapeptide repeat family.</text>
</comment>